<gene>
    <name evidence="25" type="ORF">LITE_LOCUS30463</name>
</gene>
<feature type="binding site" evidence="19">
    <location>
        <position position="543"/>
    </location>
    <ligand>
        <name>ATP</name>
        <dbReference type="ChEBI" id="CHEBI:30616"/>
    </ligand>
</feature>
<dbReference type="FunFam" id="1.10.510.10:FF:001023">
    <property type="entry name" value="Os07g0541700 protein"/>
    <property type="match status" value="1"/>
</dbReference>
<feature type="transmembrane region" description="Helical" evidence="20">
    <location>
        <begin position="1142"/>
        <end position="1164"/>
    </location>
</feature>
<keyword evidence="10" id="KW-0418">Kinase</keyword>
<sequence length="1497" mass="166673">MANCQPTLCLSLSLLLLLLCSKPVNSQQPQANISLGSSLAAGASQDYWLSPSGDFAFGFQQVTGGGRGNSFLLAIWFNRIPQRTVVWSANRNELVPDGSTIKLTEDGNLILADPSGRPVWNPNSVGSGVSYGALLDTGNFVLADRNATVLWESFDQPTDTILPMQTLARGTELIAKYSRTNYSNGRFKLDFQTDGNLEFETTHYPQMRSNYPYYESATVTADNLSYNQSGSLFIASTNGTILGNVFDNRESRNDFYQRVTIDHDGVVRQYVHPKRNNMSRWPMEWTVSDSQPPNICTGIKGFIGNGACGFNSYCQMESGMFPRCNCPQGYVFMDPTDHSSGCVRNFAPQDCVVKDGNDDDGDQFDFVEMVNTDFPNGDYQFLNSVSEDMCREACLSDCLCDAVLFRDGQCYKKRMPMSNGNVDPANGGKTLFKVRRQDSTSITNKKDHSHLNTNVGWFLLGGSIFVNLIFLLASCPWRKNPPNSIDGETLDRGALSSNLRRFTYREMETTTGGFKQVLGSGSSGVVYKGVIGDHSSKKLVAVKVLEKMHEMEGHDVREFTTEVTIIGETNHKNLARLVGFCDEGQHRLLVYEFMSNGSLADLLFRREVRPNWYTRTQIAYSIARGLAYLHEECITQIIHCDIKPQNILLDDSMTAKISDFGISKLMKANQTRTTTAIRGTKGYLAPESKFYNNYYYSSLLLLFLSYLPSTINSQNISLGSSLTAGAKDYWLSPSGEFAFGFQQVAGQGDGFLLAIWYNKIPQRTIVWSANRNGLVQTGSTVKLTKDGSLMLADPSGRQVWGPNGVGPGVSYGVLYDTGNFVLTDRKGVVLWGSFDQPTDTILPTQIMKKGTEVISKYSSTNYSTGRFKFMFQTDGNLVAYTTFYPQTVRNYAYWASATKSTGNSVTFNESGSVFLSSDNGTILLYVFTNQEPTQDLHQRLTIDHDGVIRLYAYPKQSSTSAGRRWPAEWTALSFTPADICGLMRADTGSGACGFNSYCQIEDAQFPNCKCPNGYKFLDPSDESRGCLKTFPPQDCSSSAGEEDGQFDLVEMVNTIFPSGDYEYYQSISEDMCRDLCLSDCLCDAVTYESASCWKKRAPLTNGYMDQENTGKTLLKIRRQNSTYSTAGERKKNDQSRKLMATAGWVLLGSSVFVNLMFIVGSCPWRKKNRRMNRVGDESDEAMESANLQRFTYREMESATGGFKQVLGSGASGTVYKGVLGERAGELVAVKVLDNMPERDGHDVREFATEVKIIGGTNHKNLVKLVGYCNEGQHLLLVYEFMSNGSLADSLFGGGEGTFPRPNWYTRTQIAYSVARGLVYLHDECSTQIIHCDIKPQNILLDQGMTARISDFGISKLMKTDQTRTTTAIRGTKGYLAPEWFRNVPVTAKVDVHSFGIVLLELVCCRKSFLLDFEKEEEMVLVDWAYDCYSRGKLYKLVEKDEDAMEDLKKVERFVKVALWCIQEDPSLRPGMKKVVHMLEGAVLVSEPPDPSSFMSAI</sequence>
<dbReference type="Proteomes" id="UP001154282">
    <property type="component" value="Unassembled WGS sequence"/>
</dbReference>
<evidence type="ECO:0000256" key="17">
    <source>
        <dbReference type="ARBA" id="ARBA00047899"/>
    </source>
</evidence>
<dbReference type="CDD" id="cd01098">
    <property type="entry name" value="PAN_AP_plant"/>
    <property type="match status" value="2"/>
</dbReference>
<keyword evidence="7 21" id="KW-0732">Signal</keyword>
<dbReference type="SMART" id="SM00473">
    <property type="entry name" value="PAN_AP"/>
    <property type="match status" value="2"/>
</dbReference>
<dbReference type="Gene3D" id="2.90.10.30">
    <property type="match status" value="1"/>
</dbReference>
<keyword evidence="16" id="KW-0325">Glycoprotein</keyword>
<comment type="catalytic activity">
    <reaction evidence="17">
        <text>L-threonyl-[protein] + ATP = O-phospho-L-threonyl-[protein] + ADP + H(+)</text>
        <dbReference type="Rhea" id="RHEA:46608"/>
        <dbReference type="Rhea" id="RHEA-COMP:11060"/>
        <dbReference type="Rhea" id="RHEA-COMP:11605"/>
        <dbReference type="ChEBI" id="CHEBI:15378"/>
        <dbReference type="ChEBI" id="CHEBI:30013"/>
        <dbReference type="ChEBI" id="CHEBI:30616"/>
        <dbReference type="ChEBI" id="CHEBI:61977"/>
        <dbReference type="ChEBI" id="CHEBI:456216"/>
        <dbReference type="EC" id="2.7.11.1"/>
    </reaction>
</comment>
<dbReference type="CDD" id="cd00028">
    <property type="entry name" value="B_lectin"/>
    <property type="match status" value="2"/>
</dbReference>
<feature type="signal peptide" evidence="21">
    <location>
        <begin position="1"/>
        <end position="26"/>
    </location>
</feature>
<evidence type="ECO:0000313" key="26">
    <source>
        <dbReference type="Proteomes" id="UP001154282"/>
    </source>
</evidence>
<evidence type="ECO:0000256" key="19">
    <source>
        <dbReference type="PROSITE-ProRule" id="PRU10141"/>
    </source>
</evidence>
<dbReference type="GO" id="GO:0030246">
    <property type="term" value="F:carbohydrate binding"/>
    <property type="evidence" value="ECO:0007669"/>
    <property type="project" value="UniProtKB-KW"/>
</dbReference>
<comment type="subcellular location">
    <subcellularLocation>
        <location evidence="1">Membrane</location>
        <topology evidence="1">Single-pass type I membrane protein</topology>
    </subcellularLocation>
</comment>
<keyword evidence="5" id="KW-0808">Transferase</keyword>
<evidence type="ECO:0000256" key="1">
    <source>
        <dbReference type="ARBA" id="ARBA00004479"/>
    </source>
</evidence>
<reference evidence="25" key="1">
    <citation type="submission" date="2022-08" db="EMBL/GenBank/DDBJ databases">
        <authorList>
            <person name="Gutierrez-Valencia J."/>
        </authorList>
    </citation>
    <scope>NUCLEOTIDE SEQUENCE</scope>
</reference>
<evidence type="ECO:0000256" key="6">
    <source>
        <dbReference type="ARBA" id="ARBA00022692"/>
    </source>
</evidence>
<keyword evidence="3" id="KW-0723">Serine/threonine-protein kinase</keyword>
<evidence type="ECO:0000256" key="14">
    <source>
        <dbReference type="ARBA" id="ARBA00023157"/>
    </source>
</evidence>
<evidence type="ECO:0000256" key="5">
    <source>
        <dbReference type="ARBA" id="ARBA00022679"/>
    </source>
</evidence>
<feature type="binding site" evidence="19">
    <location>
        <position position="1230"/>
    </location>
    <ligand>
        <name>ATP</name>
        <dbReference type="ChEBI" id="CHEBI:30616"/>
    </ligand>
</feature>
<keyword evidence="6 20" id="KW-0812">Transmembrane</keyword>
<keyword evidence="26" id="KW-1185">Reference proteome</keyword>
<dbReference type="PROSITE" id="PS00107">
    <property type="entry name" value="PROTEIN_KINASE_ATP"/>
    <property type="match status" value="2"/>
</dbReference>
<evidence type="ECO:0000256" key="2">
    <source>
        <dbReference type="ARBA" id="ARBA00012513"/>
    </source>
</evidence>
<dbReference type="Gene3D" id="3.30.200.20">
    <property type="entry name" value="Phosphorylase Kinase, domain 1"/>
    <property type="match status" value="2"/>
</dbReference>
<dbReference type="InterPro" id="IPR003609">
    <property type="entry name" value="Pan_app"/>
</dbReference>
<dbReference type="SMART" id="SM00220">
    <property type="entry name" value="S_TKc"/>
    <property type="match status" value="2"/>
</dbReference>
<dbReference type="GO" id="GO:0016020">
    <property type="term" value="C:membrane"/>
    <property type="evidence" value="ECO:0007669"/>
    <property type="project" value="UniProtKB-SubCell"/>
</dbReference>
<dbReference type="PROSITE" id="PS00108">
    <property type="entry name" value="PROTEIN_KINASE_ST"/>
    <property type="match status" value="2"/>
</dbReference>
<keyword evidence="15" id="KW-0675">Receptor</keyword>
<evidence type="ECO:0000256" key="13">
    <source>
        <dbReference type="ARBA" id="ARBA00023136"/>
    </source>
</evidence>
<dbReference type="EC" id="2.7.11.1" evidence="2"/>
<comment type="catalytic activity">
    <reaction evidence="18">
        <text>L-seryl-[protein] + ATP = O-phospho-L-seryl-[protein] + ADP + H(+)</text>
        <dbReference type="Rhea" id="RHEA:17989"/>
        <dbReference type="Rhea" id="RHEA-COMP:9863"/>
        <dbReference type="Rhea" id="RHEA-COMP:11604"/>
        <dbReference type="ChEBI" id="CHEBI:15378"/>
        <dbReference type="ChEBI" id="CHEBI:29999"/>
        <dbReference type="ChEBI" id="CHEBI:30616"/>
        <dbReference type="ChEBI" id="CHEBI:83421"/>
        <dbReference type="ChEBI" id="CHEBI:456216"/>
        <dbReference type="EC" id="2.7.11.1"/>
    </reaction>
</comment>
<protein>
    <recommendedName>
        <fullName evidence="2">non-specific serine/threonine protein kinase</fullName>
        <ecNumber evidence="2">2.7.11.1</ecNumber>
    </recommendedName>
</protein>
<dbReference type="FunFam" id="2.90.10.30:FF:000001">
    <property type="entry name" value="Serine/threonine-protein kinase"/>
    <property type="match status" value="2"/>
</dbReference>
<dbReference type="FunFam" id="3.30.200.20:FF:000059">
    <property type="entry name" value="S-receptor-like serine/threonine-protein kinase"/>
    <property type="match status" value="2"/>
</dbReference>
<organism evidence="25 26">
    <name type="scientific">Linum tenue</name>
    <dbReference type="NCBI Taxonomy" id="586396"/>
    <lineage>
        <taxon>Eukaryota</taxon>
        <taxon>Viridiplantae</taxon>
        <taxon>Streptophyta</taxon>
        <taxon>Embryophyta</taxon>
        <taxon>Tracheophyta</taxon>
        <taxon>Spermatophyta</taxon>
        <taxon>Magnoliopsida</taxon>
        <taxon>eudicotyledons</taxon>
        <taxon>Gunneridae</taxon>
        <taxon>Pentapetalae</taxon>
        <taxon>rosids</taxon>
        <taxon>fabids</taxon>
        <taxon>Malpighiales</taxon>
        <taxon>Linaceae</taxon>
        <taxon>Linum</taxon>
    </lineage>
</organism>
<evidence type="ECO:0000256" key="12">
    <source>
        <dbReference type="ARBA" id="ARBA00022989"/>
    </source>
</evidence>
<dbReference type="GO" id="GO:0005524">
    <property type="term" value="F:ATP binding"/>
    <property type="evidence" value="ECO:0007669"/>
    <property type="project" value="UniProtKB-UniRule"/>
</dbReference>
<keyword evidence="11 19" id="KW-0067">ATP-binding</keyword>
<dbReference type="PANTHER" id="PTHR47976:SF47">
    <property type="entry name" value="RECEPTOR-LIKE SERINE_THREONINE-PROTEIN KINASE"/>
    <property type="match status" value="1"/>
</dbReference>
<dbReference type="InterPro" id="IPR051343">
    <property type="entry name" value="G-type_lectin_kinases/EP1-like"/>
</dbReference>
<proteinExistence type="predicted"/>
<keyword evidence="13 20" id="KW-0472">Membrane</keyword>
<evidence type="ECO:0000313" key="25">
    <source>
        <dbReference type="EMBL" id="CAI0450277.1"/>
    </source>
</evidence>
<dbReference type="SMART" id="SM00108">
    <property type="entry name" value="B_lectin"/>
    <property type="match status" value="2"/>
</dbReference>
<dbReference type="SUPFAM" id="SSF56112">
    <property type="entry name" value="Protein kinase-like (PK-like)"/>
    <property type="match status" value="2"/>
</dbReference>
<keyword evidence="12 20" id="KW-1133">Transmembrane helix</keyword>
<evidence type="ECO:0000256" key="8">
    <source>
        <dbReference type="ARBA" id="ARBA00022734"/>
    </source>
</evidence>
<comment type="caution">
    <text evidence="25">The sequence shown here is derived from an EMBL/GenBank/DDBJ whole genome shotgun (WGS) entry which is preliminary data.</text>
</comment>
<evidence type="ECO:0000259" key="23">
    <source>
        <dbReference type="PROSITE" id="PS50927"/>
    </source>
</evidence>
<evidence type="ECO:0000256" key="21">
    <source>
        <dbReference type="SAM" id="SignalP"/>
    </source>
</evidence>
<feature type="domain" description="Bulb-type lectin" evidence="23">
    <location>
        <begin position="40"/>
        <end position="155"/>
    </location>
</feature>
<feature type="domain" description="Apple" evidence="24">
    <location>
        <begin position="351"/>
        <end position="436"/>
    </location>
</feature>
<dbReference type="Pfam" id="PF01453">
    <property type="entry name" value="B_lectin"/>
    <property type="match status" value="2"/>
</dbReference>
<dbReference type="InterPro" id="IPR000719">
    <property type="entry name" value="Prot_kinase_dom"/>
</dbReference>
<dbReference type="PROSITE" id="PS50948">
    <property type="entry name" value="PAN"/>
    <property type="match status" value="2"/>
</dbReference>
<dbReference type="Gene3D" id="1.10.510.10">
    <property type="entry name" value="Transferase(Phosphotransferase) domain 1"/>
    <property type="match status" value="2"/>
</dbReference>
<feature type="domain" description="Protein kinase" evidence="22">
    <location>
        <begin position="1200"/>
        <end position="1479"/>
    </location>
</feature>
<keyword evidence="4" id="KW-0245">EGF-like domain</keyword>
<accession>A0AAV0MV61</accession>
<dbReference type="Gene3D" id="2.90.10.10">
    <property type="entry name" value="Bulb-type lectin domain"/>
    <property type="match status" value="3"/>
</dbReference>
<evidence type="ECO:0000256" key="16">
    <source>
        <dbReference type="ARBA" id="ARBA00023180"/>
    </source>
</evidence>
<evidence type="ECO:0000256" key="4">
    <source>
        <dbReference type="ARBA" id="ARBA00022536"/>
    </source>
</evidence>
<dbReference type="FunFam" id="1.10.510.10:FF:000237">
    <property type="entry name" value="G-type lectin S-receptor-like serine/threonine-protein kinase"/>
    <property type="match status" value="1"/>
</dbReference>
<evidence type="ECO:0000256" key="11">
    <source>
        <dbReference type="ARBA" id="ARBA00022840"/>
    </source>
</evidence>
<evidence type="ECO:0000256" key="18">
    <source>
        <dbReference type="ARBA" id="ARBA00048679"/>
    </source>
</evidence>
<dbReference type="InterPro" id="IPR001480">
    <property type="entry name" value="Bulb-type_lectin_dom"/>
</dbReference>
<dbReference type="CDD" id="cd14066">
    <property type="entry name" value="STKc_IRAK"/>
    <property type="match status" value="1"/>
</dbReference>
<dbReference type="InterPro" id="IPR011009">
    <property type="entry name" value="Kinase-like_dom_sf"/>
</dbReference>
<dbReference type="PROSITE" id="PS50011">
    <property type="entry name" value="PROTEIN_KINASE_DOM"/>
    <property type="match status" value="2"/>
</dbReference>
<keyword evidence="9 19" id="KW-0547">Nucleotide-binding</keyword>
<evidence type="ECO:0000256" key="3">
    <source>
        <dbReference type="ARBA" id="ARBA00022527"/>
    </source>
</evidence>
<dbReference type="SUPFAM" id="SSF51110">
    <property type="entry name" value="alpha-D-mannose-specific plant lectins"/>
    <property type="match status" value="3"/>
</dbReference>
<evidence type="ECO:0000256" key="9">
    <source>
        <dbReference type="ARBA" id="ARBA00022741"/>
    </source>
</evidence>
<evidence type="ECO:0000256" key="15">
    <source>
        <dbReference type="ARBA" id="ARBA00023170"/>
    </source>
</evidence>
<feature type="domain" description="Bulb-type lectin" evidence="23">
    <location>
        <begin position="707"/>
        <end position="835"/>
    </location>
</feature>
<evidence type="ECO:0000259" key="24">
    <source>
        <dbReference type="PROSITE" id="PS50948"/>
    </source>
</evidence>
<feature type="chain" id="PRO_5043874759" description="non-specific serine/threonine protein kinase" evidence="21">
    <location>
        <begin position="27"/>
        <end position="1497"/>
    </location>
</feature>
<keyword evidence="14" id="KW-1015">Disulfide bond</keyword>
<feature type="domain" description="Protein kinase" evidence="22">
    <location>
        <begin position="512"/>
        <end position="809"/>
    </location>
</feature>
<dbReference type="EMBL" id="CAMGYJ010000007">
    <property type="protein sequence ID" value="CAI0450277.1"/>
    <property type="molecule type" value="Genomic_DNA"/>
</dbReference>
<dbReference type="InterPro" id="IPR017441">
    <property type="entry name" value="Protein_kinase_ATP_BS"/>
</dbReference>
<dbReference type="FunFam" id="2.90.10.10:FF:000013">
    <property type="entry name" value="G-type lectin S-receptor-like serine/threonine-protein kinase LECRK1"/>
    <property type="match status" value="2"/>
</dbReference>
<dbReference type="GO" id="GO:0004674">
    <property type="term" value="F:protein serine/threonine kinase activity"/>
    <property type="evidence" value="ECO:0007669"/>
    <property type="project" value="UniProtKB-KW"/>
</dbReference>
<dbReference type="Pfam" id="PF00069">
    <property type="entry name" value="Pkinase"/>
    <property type="match status" value="2"/>
</dbReference>
<evidence type="ECO:0000256" key="10">
    <source>
        <dbReference type="ARBA" id="ARBA00022777"/>
    </source>
</evidence>
<dbReference type="PROSITE" id="PS50927">
    <property type="entry name" value="BULB_LECTIN"/>
    <property type="match status" value="2"/>
</dbReference>
<dbReference type="InterPro" id="IPR036426">
    <property type="entry name" value="Bulb-type_lectin_dom_sf"/>
</dbReference>
<evidence type="ECO:0000256" key="20">
    <source>
        <dbReference type="SAM" id="Phobius"/>
    </source>
</evidence>
<name>A0AAV0MV61_9ROSI</name>
<feature type="domain" description="Apple" evidence="24">
    <location>
        <begin position="1035"/>
        <end position="1118"/>
    </location>
</feature>
<keyword evidence="8" id="KW-0430">Lectin</keyword>
<evidence type="ECO:0000256" key="7">
    <source>
        <dbReference type="ARBA" id="ARBA00022729"/>
    </source>
</evidence>
<dbReference type="PANTHER" id="PTHR47976">
    <property type="entry name" value="G-TYPE LECTIN S-RECEPTOR-LIKE SERINE/THREONINE-PROTEIN KINASE SD2-5"/>
    <property type="match status" value="1"/>
</dbReference>
<dbReference type="InterPro" id="IPR008271">
    <property type="entry name" value="Ser/Thr_kinase_AS"/>
</dbReference>
<evidence type="ECO:0000259" key="22">
    <source>
        <dbReference type="PROSITE" id="PS50011"/>
    </source>
</evidence>